<evidence type="ECO:0000256" key="2">
    <source>
        <dbReference type="ARBA" id="ARBA00022473"/>
    </source>
</evidence>
<comment type="caution">
    <text evidence="8">The sequence shown here is derived from an EMBL/GenBank/DDBJ whole genome shotgun (WGS) entry which is preliminary data.</text>
</comment>
<comment type="subcellular location">
    <subcellularLocation>
        <location evidence="1">Cell membrane</location>
        <topology evidence="1">Single-pass membrane protein</topology>
    </subcellularLocation>
</comment>
<keyword evidence="6" id="KW-0472">Membrane</keyword>
<accession>A0AAN7L5L0</accession>
<dbReference type="GO" id="GO:0008285">
    <property type="term" value="P:negative regulation of cell population proliferation"/>
    <property type="evidence" value="ECO:0007669"/>
    <property type="project" value="InterPro"/>
</dbReference>
<reference evidence="8 9" key="1">
    <citation type="journal article" date="2023" name="Hortic Res">
        <title>Pangenome of water caltrop reveals structural variations and asymmetric subgenome divergence after allopolyploidization.</title>
        <authorList>
            <person name="Zhang X."/>
            <person name="Chen Y."/>
            <person name="Wang L."/>
            <person name="Yuan Y."/>
            <person name="Fang M."/>
            <person name="Shi L."/>
            <person name="Lu R."/>
            <person name="Comes H.P."/>
            <person name="Ma Y."/>
            <person name="Chen Y."/>
            <person name="Huang G."/>
            <person name="Zhou Y."/>
            <person name="Zheng Z."/>
            <person name="Qiu Y."/>
        </authorList>
    </citation>
    <scope>NUCLEOTIDE SEQUENCE [LARGE SCALE GENOMIC DNA]</scope>
    <source>
        <tissue evidence="8">Roots</tissue>
    </source>
</reference>
<keyword evidence="2" id="KW-0217">Developmental protein</keyword>
<dbReference type="InterPro" id="IPR012552">
    <property type="entry name" value="DVL"/>
</dbReference>
<dbReference type="GO" id="GO:0048367">
    <property type="term" value="P:shoot system development"/>
    <property type="evidence" value="ECO:0007669"/>
    <property type="project" value="UniProtKB-ARBA"/>
</dbReference>
<protein>
    <submittedName>
        <fullName evidence="8">Uncharacterized protein</fullName>
    </submittedName>
</protein>
<evidence type="ECO:0000256" key="3">
    <source>
        <dbReference type="ARBA" id="ARBA00022475"/>
    </source>
</evidence>
<evidence type="ECO:0000313" key="9">
    <source>
        <dbReference type="Proteomes" id="UP001345219"/>
    </source>
</evidence>
<evidence type="ECO:0000256" key="7">
    <source>
        <dbReference type="ARBA" id="ARBA00024340"/>
    </source>
</evidence>
<dbReference type="PANTHER" id="PTHR33102">
    <property type="entry name" value="DVL19-RELATED-RELATED"/>
    <property type="match status" value="1"/>
</dbReference>
<gene>
    <name evidence="8" type="ORF">SAY87_018176</name>
</gene>
<dbReference type="Pfam" id="PF08137">
    <property type="entry name" value="DVL"/>
    <property type="match status" value="1"/>
</dbReference>
<keyword evidence="4" id="KW-0812">Transmembrane</keyword>
<evidence type="ECO:0000313" key="8">
    <source>
        <dbReference type="EMBL" id="KAK4777989.1"/>
    </source>
</evidence>
<evidence type="ECO:0000256" key="4">
    <source>
        <dbReference type="ARBA" id="ARBA00022692"/>
    </source>
</evidence>
<evidence type="ECO:0000256" key="5">
    <source>
        <dbReference type="ARBA" id="ARBA00022989"/>
    </source>
</evidence>
<dbReference type="EMBL" id="JAXIOK010000002">
    <property type="protein sequence ID" value="KAK4777989.1"/>
    <property type="molecule type" value="Genomic_DNA"/>
</dbReference>
<dbReference type="GO" id="GO:0005886">
    <property type="term" value="C:plasma membrane"/>
    <property type="evidence" value="ECO:0007669"/>
    <property type="project" value="UniProtKB-SubCell"/>
</dbReference>
<dbReference type="Proteomes" id="UP001345219">
    <property type="component" value="Chromosome 14"/>
</dbReference>
<dbReference type="AlphaFoldDB" id="A0AAN7L5L0"/>
<dbReference type="InterPro" id="IPR051525">
    <property type="entry name" value="DVL_RTFL_regulatory"/>
</dbReference>
<proteinExistence type="inferred from homology"/>
<evidence type="ECO:0000256" key="6">
    <source>
        <dbReference type="ARBA" id="ARBA00023136"/>
    </source>
</evidence>
<sequence>MASSTSTIFLISASSKRPRKPNIWRKCLSMVKQHKTRFYIFGRCIHMLLCWKDQDGHYYD</sequence>
<name>A0AAN7L5L0_9MYRT</name>
<keyword evidence="9" id="KW-1185">Reference proteome</keyword>
<keyword evidence="5" id="KW-1133">Transmembrane helix</keyword>
<comment type="similarity">
    <text evidence="7">Belongs to the DVL/RTFL small polypeptides family.</text>
</comment>
<organism evidence="8 9">
    <name type="scientific">Trapa incisa</name>
    <dbReference type="NCBI Taxonomy" id="236973"/>
    <lineage>
        <taxon>Eukaryota</taxon>
        <taxon>Viridiplantae</taxon>
        <taxon>Streptophyta</taxon>
        <taxon>Embryophyta</taxon>
        <taxon>Tracheophyta</taxon>
        <taxon>Spermatophyta</taxon>
        <taxon>Magnoliopsida</taxon>
        <taxon>eudicotyledons</taxon>
        <taxon>Gunneridae</taxon>
        <taxon>Pentapetalae</taxon>
        <taxon>rosids</taxon>
        <taxon>malvids</taxon>
        <taxon>Myrtales</taxon>
        <taxon>Lythraceae</taxon>
        <taxon>Trapa</taxon>
    </lineage>
</organism>
<keyword evidence="3" id="KW-1003">Cell membrane</keyword>
<evidence type="ECO:0000256" key="1">
    <source>
        <dbReference type="ARBA" id="ARBA00004162"/>
    </source>
</evidence>